<comment type="caution">
    <text evidence="2">The sequence shown here is derived from an EMBL/GenBank/DDBJ whole genome shotgun (WGS) entry which is preliminary data.</text>
</comment>
<evidence type="ECO:0000256" key="1">
    <source>
        <dbReference type="SAM" id="SignalP"/>
    </source>
</evidence>
<dbReference type="Proteomes" id="UP001266305">
    <property type="component" value="Unassembled WGS sequence"/>
</dbReference>
<feature type="signal peptide" evidence="1">
    <location>
        <begin position="1"/>
        <end position="16"/>
    </location>
</feature>
<name>A0ABQ9V7U3_SAGOE</name>
<keyword evidence="3" id="KW-1185">Reference proteome</keyword>
<evidence type="ECO:0000313" key="2">
    <source>
        <dbReference type="EMBL" id="KAK2105434.1"/>
    </source>
</evidence>
<gene>
    <name evidence="2" type="ORF">P7K49_014948</name>
</gene>
<organism evidence="2 3">
    <name type="scientific">Saguinus oedipus</name>
    <name type="common">Cotton-top tamarin</name>
    <name type="synonym">Oedipomidas oedipus</name>
    <dbReference type="NCBI Taxonomy" id="9490"/>
    <lineage>
        <taxon>Eukaryota</taxon>
        <taxon>Metazoa</taxon>
        <taxon>Chordata</taxon>
        <taxon>Craniata</taxon>
        <taxon>Vertebrata</taxon>
        <taxon>Euteleostomi</taxon>
        <taxon>Mammalia</taxon>
        <taxon>Eutheria</taxon>
        <taxon>Euarchontoglires</taxon>
        <taxon>Primates</taxon>
        <taxon>Haplorrhini</taxon>
        <taxon>Platyrrhini</taxon>
        <taxon>Cebidae</taxon>
        <taxon>Callitrichinae</taxon>
        <taxon>Saguinus</taxon>
    </lineage>
</organism>
<proteinExistence type="predicted"/>
<protein>
    <submittedName>
        <fullName evidence="2">Uncharacterized protein</fullName>
    </submittedName>
</protein>
<accession>A0ABQ9V7U3</accession>
<sequence>MASFTLFLVLISVTKAQLPSCFSSLQGIPLPPQSWVVLSQHKALGWRTAVSSAVLRVVRLNCCLLCLHSDFLPLHPFRLFAQGSAALWTLTFQPHFIFYPKCSTVLFEETLASLTEKLPCGGSRGGEGILKEEKDRTSRLSMRWSWASPLSMGSDQDHFTVLHGAGFTKRLGNEKGATARSLGTDQQTCLLSAPGGHRPSSWHPNKFPPRHKPPFLTFLTATTQNWNPLSPA</sequence>
<keyword evidence="1" id="KW-0732">Signal</keyword>
<evidence type="ECO:0000313" key="3">
    <source>
        <dbReference type="Proteomes" id="UP001266305"/>
    </source>
</evidence>
<dbReference type="EMBL" id="JASSZA010000007">
    <property type="protein sequence ID" value="KAK2105434.1"/>
    <property type="molecule type" value="Genomic_DNA"/>
</dbReference>
<reference evidence="2 3" key="1">
    <citation type="submission" date="2023-05" db="EMBL/GenBank/DDBJ databases">
        <title>B98-5 Cell Line De Novo Hybrid Assembly: An Optical Mapping Approach.</title>
        <authorList>
            <person name="Kananen K."/>
            <person name="Auerbach J.A."/>
            <person name="Kautto E."/>
            <person name="Blachly J.S."/>
        </authorList>
    </citation>
    <scope>NUCLEOTIDE SEQUENCE [LARGE SCALE GENOMIC DNA]</scope>
    <source>
        <strain evidence="2">B95-8</strain>
        <tissue evidence="2">Cell line</tissue>
    </source>
</reference>
<feature type="chain" id="PRO_5047245731" evidence="1">
    <location>
        <begin position="17"/>
        <end position="232"/>
    </location>
</feature>